<sequence length="253" mass="28006">MYKYIFAILAVMFAVSSACSNSPWKTASPSVVKLPADLSAAELAFHEAKMMEIAQYAINETYHNNKIPNAIFTASIVHPNGTTICMDRNRGEDSSIRHGETQVILACSEKFKKNTWKGYYLYTTGESCPMCQAAIMWAGFDKVIYGTSVKTLYCELCMSQILVESNFINGYGYGLNDAGNVTLEIIGEVLTNVTTPQVFRNWCPGQGNETFWTIHPKCNSDYSPSCVNGSSILSTNFVFTFVAIMVIAISMLF</sequence>
<feature type="chain" id="PRO_5003040669" evidence="2">
    <location>
        <begin position="19"/>
        <end position="253"/>
    </location>
</feature>
<evidence type="ECO:0000256" key="1">
    <source>
        <dbReference type="SAM" id="Phobius"/>
    </source>
</evidence>
<dbReference type="InterPro" id="IPR002125">
    <property type="entry name" value="CMP_dCMP_dom"/>
</dbReference>
<feature type="transmembrane region" description="Helical" evidence="1">
    <location>
        <begin position="232"/>
        <end position="252"/>
    </location>
</feature>
<comment type="caution">
    <text evidence="4">The sequence shown here is derived from an EMBL/GenBank/DDBJ whole genome shotgun (WGS) entry which is preliminary data.</text>
</comment>
<keyword evidence="1" id="KW-0472">Membrane</keyword>
<dbReference type="EMBL" id="ADBJ01000008">
    <property type="protein sequence ID" value="EFA84629.1"/>
    <property type="molecule type" value="Genomic_DNA"/>
</dbReference>
<dbReference type="Gene3D" id="3.40.140.10">
    <property type="entry name" value="Cytidine Deaminase, domain 2"/>
    <property type="match status" value="1"/>
</dbReference>
<dbReference type="InParanoid" id="D3B005"/>
<dbReference type="RefSeq" id="XP_020436742.1">
    <property type="nucleotide sequence ID" value="XM_020572625.1"/>
</dbReference>
<keyword evidence="1" id="KW-0812">Transmembrane</keyword>
<feature type="signal peptide" evidence="2">
    <location>
        <begin position="1"/>
        <end position="18"/>
    </location>
</feature>
<dbReference type="GO" id="GO:0052717">
    <property type="term" value="F:tRNA-specific adenosine-34 deaminase activity"/>
    <property type="evidence" value="ECO:0007669"/>
    <property type="project" value="TreeGrafter"/>
</dbReference>
<organism evidence="4 5">
    <name type="scientific">Heterostelium pallidum (strain ATCC 26659 / Pp 5 / PN500)</name>
    <name type="common">Cellular slime mold</name>
    <name type="synonym">Polysphondylium pallidum</name>
    <dbReference type="NCBI Taxonomy" id="670386"/>
    <lineage>
        <taxon>Eukaryota</taxon>
        <taxon>Amoebozoa</taxon>
        <taxon>Evosea</taxon>
        <taxon>Eumycetozoa</taxon>
        <taxon>Dictyostelia</taxon>
        <taxon>Acytosteliales</taxon>
        <taxon>Acytosteliaceae</taxon>
        <taxon>Heterostelium</taxon>
    </lineage>
</organism>
<gene>
    <name evidence="4" type="ORF">PPL_01619</name>
</gene>
<protein>
    <submittedName>
        <fullName evidence="4">CMP/dCMP deaminase</fullName>
    </submittedName>
</protein>
<dbReference type="PROSITE" id="PS51257">
    <property type="entry name" value="PROKAR_LIPOPROTEIN"/>
    <property type="match status" value="1"/>
</dbReference>
<feature type="domain" description="CMP/dCMP-type deaminase" evidence="3">
    <location>
        <begin position="49"/>
        <end position="147"/>
    </location>
</feature>
<dbReference type="OMA" id="AINETYH"/>
<dbReference type="PANTHER" id="PTHR11079">
    <property type="entry name" value="CYTOSINE DEAMINASE FAMILY MEMBER"/>
    <property type="match status" value="1"/>
</dbReference>
<dbReference type="CDD" id="cd01285">
    <property type="entry name" value="nucleoside_deaminase"/>
    <property type="match status" value="1"/>
</dbReference>
<keyword evidence="2" id="KW-0732">Signal</keyword>
<evidence type="ECO:0000313" key="4">
    <source>
        <dbReference type="EMBL" id="EFA84629.1"/>
    </source>
</evidence>
<reference evidence="4 5" key="1">
    <citation type="journal article" date="2011" name="Genome Res.">
        <title>Phylogeny-wide analysis of social amoeba genomes highlights ancient origins for complex intercellular communication.</title>
        <authorList>
            <person name="Heidel A.J."/>
            <person name="Lawal H.M."/>
            <person name="Felder M."/>
            <person name="Schilde C."/>
            <person name="Helps N.R."/>
            <person name="Tunggal B."/>
            <person name="Rivero F."/>
            <person name="John U."/>
            <person name="Schleicher M."/>
            <person name="Eichinger L."/>
            <person name="Platzer M."/>
            <person name="Noegel A.A."/>
            <person name="Schaap P."/>
            <person name="Gloeckner G."/>
        </authorList>
    </citation>
    <scope>NUCLEOTIDE SEQUENCE [LARGE SCALE GENOMIC DNA]</scope>
    <source>
        <strain evidence="5">ATCC 26659 / Pp 5 / PN500</strain>
    </source>
</reference>
<dbReference type="GO" id="GO:0002100">
    <property type="term" value="P:tRNA wobble adenosine to inosine editing"/>
    <property type="evidence" value="ECO:0007669"/>
    <property type="project" value="TreeGrafter"/>
</dbReference>
<evidence type="ECO:0000313" key="5">
    <source>
        <dbReference type="Proteomes" id="UP000001396"/>
    </source>
</evidence>
<evidence type="ECO:0000256" key="2">
    <source>
        <dbReference type="SAM" id="SignalP"/>
    </source>
</evidence>
<dbReference type="PANTHER" id="PTHR11079:SF203">
    <property type="entry name" value="CMP_DCMP-TYPE DEAMINASE DOMAIN-CONTAINING PROTEIN"/>
    <property type="match status" value="1"/>
</dbReference>
<keyword evidence="1" id="KW-1133">Transmembrane helix</keyword>
<dbReference type="AlphaFoldDB" id="D3B005"/>
<dbReference type="Proteomes" id="UP000001396">
    <property type="component" value="Unassembled WGS sequence"/>
</dbReference>
<dbReference type="InterPro" id="IPR016193">
    <property type="entry name" value="Cytidine_deaminase-like"/>
</dbReference>
<dbReference type="GeneID" id="31357148"/>
<dbReference type="SUPFAM" id="SSF53927">
    <property type="entry name" value="Cytidine deaminase-like"/>
    <property type="match status" value="1"/>
</dbReference>
<proteinExistence type="predicted"/>
<evidence type="ECO:0000259" key="3">
    <source>
        <dbReference type="Pfam" id="PF00383"/>
    </source>
</evidence>
<keyword evidence="5" id="KW-1185">Reference proteome</keyword>
<accession>D3B005</accession>
<dbReference type="Pfam" id="PF00383">
    <property type="entry name" value="dCMP_cyt_deam_1"/>
    <property type="match status" value="1"/>
</dbReference>
<name>D3B005_HETP5</name>